<accession>A0A127QB39</accession>
<sequence>MIVALLATPADNMTMQYGGCDSTMNHGTPIDLLCTFS</sequence>
<dbReference type="EMBL" id="CP013234">
    <property type="protein sequence ID" value="AMP07273.1"/>
    <property type="molecule type" value="Genomic_DNA"/>
</dbReference>
<reference evidence="1 2" key="1">
    <citation type="submission" date="2015-11" db="EMBL/GenBank/DDBJ databases">
        <title>Exploring the genomic traits of fungus-feeding bacterial genus Collimonas.</title>
        <authorList>
            <person name="Song C."/>
            <person name="Schmidt R."/>
            <person name="de Jager V."/>
            <person name="Krzyzanowska D."/>
            <person name="Jongedijk E."/>
            <person name="Cankar K."/>
            <person name="Beekwilder J."/>
            <person name="van Veen A."/>
            <person name="de Boer W."/>
            <person name="van Veen J.A."/>
            <person name="Garbeva P."/>
        </authorList>
    </citation>
    <scope>NUCLEOTIDE SEQUENCE [LARGE SCALE GENOMIC DNA]</scope>
    <source>
        <strain evidence="1 2">Ter91</strain>
    </source>
</reference>
<dbReference type="Proteomes" id="UP000074561">
    <property type="component" value="Chromosome"/>
</dbReference>
<dbReference type="PATRIC" id="fig|279113.9.peg.4933"/>
<organism evidence="1 2">
    <name type="scientific">Collimonas pratensis</name>
    <dbReference type="NCBI Taxonomy" id="279113"/>
    <lineage>
        <taxon>Bacteria</taxon>
        <taxon>Pseudomonadati</taxon>
        <taxon>Pseudomonadota</taxon>
        <taxon>Betaproteobacteria</taxon>
        <taxon>Burkholderiales</taxon>
        <taxon>Oxalobacteraceae</taxon>
        <taxon>Collimonas</taxon>
    </lineage>
</organism>
<dbReference type="AlphaFoldDB" id="A0A127QB39"/>
<proteinExistence type="predicted"/>
<gene>
    <name evidence="1" type="ORF">CPter91_4980</name>
</gene>
<evidence type="ECO:0000313" key="2">
    <source>
        <dbReference type="Proteomes" id="UP000074561"/>
    </source>
</evidence>
<evidence type="ECO:0000313" key="1">
    <source>
        <dbReference type="EMBL" id="AMP07273.1"/>
    </source>
</evidence>
<name>A0A127QB39_9BURK</name>
<dbReference type="KEGG" id="cpra:CPter91_4980"/>
<protein>
    <submittedName>
        <fullName evidence="1">Uncharacterized protein</fullName>
    </submittedName>
</protein>